<comment type="caution">
    <text evidence="1">The sequence shown here is derived from an EMBL/GenBank/DDBJ whole genome shotgun (WGS) entry which is preliminary data.</text>
</comment>
<dbReference type="InterPro" id="IPR036412">
    <property type="entry name" value="HAD-like_sf"/>
</dbReference>
<dbReference type="GO" id="GO:0016787">
    <property type="term" value="F:hydrolase activity"/>
    <property type="evidence" value="ECO:0007669"/>
    <property type="project" value="UniProtKB-KW"/>
</dbReference>
<dbReference type="SFLD" id="SFLDS00003">
    <property type="entry name" value="Haloacid_Dehalogenase"/>
    <property type="match status" value="1"/>
</dbReference>
<sequence>MGKRFVLFDLDGTLIDSLEDLADASNYALGQFGYPRQERVEDFRYFVGDGVPKLMERILPPGEATEERIQALRGAYVKRYLEHCCDKTKPYPGIVELLSALKKRGVKAAVVSNKPDDQTRRILAELFAPGTFAAIAGNQPGYRVKPDPGLTWKVMGELGAEPADCLFVGDSGVDMRTAENSGATGVGVLWGFRTKEELLENGAGHLIASPMELLALL</sequence>
<dbReference type="SFLD" id="SFLDG01129">
    <property type="entry name" value="C1.5:_HAD__Beta-PGM__Phosphata"/>
    <property type="match status" value="1"/>
</dbReference>
<dbReference type="SFLD" id="SFLDG01135">
    <property type="entry name" value="C1.5.6:_HAD__Beta-PGM__Phospha"/>
    <property type="match status" value="1"/>
</dbReference>
<reference evidence="1 2" key="1">
    <citation type="submission" date="2024-03" db="EMBL/GenBank/DDBJ databases">
        <title>Human intestinal bacterial collection.</title>
        <authorList>
            <person name="Pauvert C."/>
            <person name="Hitch T.C.A."/>
            <person name="Clavel T."/>
        </authorList>
    </citation>
    <scope>NUCLEOTIDE SEQUENCE [LARGE SCALE GENOMIC DNA]</scope>
    <source>
        <strain evidence="1 2">CLA-JM-H44</strain>
    </source>
</reference>
<dbReference type="InterPro" id="IPR023214">
    <property type="entry name" value="HAD_sf"/>
</dbReference>
<dbReference type="NCBIfam" id="TIGR01509">
    <property type="entry name" value="HAD-SF-IA-v3"/>
    <property type="match status" value="1"/>
</dbReference>
<dbReference type="Gene3D" id="1.10.150.240">
    <property type="entry name" value="Putative phosphatase, domain 2"/>
    <property type="match status" value="1"/>
</dbReference>
<keyword evidence="1" id="KW-0378">Hydrolase</keyword>
<dbReference type="PANTHER" id="PTHR43434:SF1">
    <property type="entry name" value="PHOSPHOGLYCOLATE PHOSPHATASE"/>
    <property type="match status" value="1"/>
</dbReference>
<dbReference type="InterPro" id="IPR041492">
    <property type="entry name" value="HAD_2"/>
</dbReference>
<dbReference type="NCBIfam" id="TIGR01549">
    <property type="entry name" value="HAD-SF-IA-v1"/>
    <property type="match status" value="1"/>
</dbReference>
<dbReference type="InterPro" id="IPR023198">
    <property type="entry name" value="PGP-like_dom2"/>
</dbReference>
<dbReference type="Proteomes" id="UP001489509">
    <property type="component" value="Unassembled WGS sequence"/>
</dbReference>
<dbReference type="RefSeq" id="WP_349218693.1">
    <property type="nucleotide sequence ID" value="NZ_JBBMFD010000006.1"/>
</dbReference>
<gene>
    <name evidence="1" type="ORF">WMO26_05360</name>
</gene>
<keyword evidence="2" id="KW-1185">Reference proteome</keyword>
<dbReference type="PRINTS" id="PR00413">
    <property type="entry name" value="HADHALOGNASE"/>
</dbReference>
<dbReference type="PANTHER" id="PTHR43434">
    <property type="entry name" value="PHOSPHOGLYCOLATE PHOSPHATASE"/>
    <property type="match status" value="1"/>
</dbReference>
<evidence type="ECO:0000313" key="1">
    <source>
        <dbReference type="EMBL" id="MEQ2440252.1"/>
    </source>
</evidence>
<dbReference type="InterPro" id="IPR006439">
    <property type="entry name" value="HAD-SF_hydro_IA"/>
</dbReference>
<accession>A0ABV1E0Y2</accession>
<dbReference type="SUPFAM" id="SSF56784">
    <property type="entry name" value="HAD-like"/>
    <property type="match status" value="1"/>
</dbReference>
<protein>
    <submittedName>
        <fullName evidence="1">HAD-IA family hydrolase</fullName>
    </submittedName>
</protein>
<proteinExistence type="predicted"/>
<dbReference type="EMBL" id="JBBMFD010000006">
    <property type="protein sequence ID" value="MEQ2440252.1"/>
    <property type="molecule type" value="Genomic_DNA"/>
</dbReference>
<organism evidence="1 2">
    <name type="scientific">Solibaculum intestinale</name>
    <dbReference type="NCBI Taxonomy" id="3133165"/>
    <lineage>
        <taxon>Bacteria</taxon>
        <taxon>Bacillati</taxon>
        <taxon>Bacillota</taxon>
        <taxon>Clostridia</taxon>
        <taxon>Eubacteriales</taxon>
        <taxon>Oscillospiraceae</taxon>
        <taxon>Solibaculum</taxon>
    </lineage>
</organism>
<name>A0ABV1E0Y2_9FIRM</name>
<dbReference type="InterPro" id="IPR050155">
    <property type="entry name" value="HAD-like_hydrolase_sf"/>
</dbReference>
<dbReference type="Pfam" id="PF13419">
    <property type="entry name" value="HAD_2"/>
    <property type="match status" value="1"/>
</dbReference>
<evidence type="ECO:0000313" key="2">
    <source>
        <dbReference type="Proteomes" id="UP001489509"/>
    </source>
</evidence>
<dbReference type="Gene3D" id="3.40.50.1000">
    <property type="entry name" value="HAD superfamily/HAD-like"/>
    <property type="match status" value="1"/>
</dbReference>